<evidence type="ECO:0000256" key="3">
    <source>
        <dbReference type="PROSITE-ProRule" id="PRU00023"/>
    </source>
</evidence>
<dbReference type="SUPFAM" id="SSF158235">
    <property type="entry name" value="SOCS box-like"/>
    <property type="match status" value="1"/>
</dbReference>
<sequence>MCADLCDPPHAVQCHVDGLGEYLKAGVDVHAVNFLGQTALHQAASIGASGYVGLLIDAGADLEVTDRKGQTPLYIAVFNRHYDAVKLLLERGADPEGSQKNLNTPLCIAIMYKDVEILKLLLEYNASPVVTFSNGRVCAVDFLLSTAIDGGTCFDLIKLLLLHGCDIDYNPRTCRRMAMSPMFACIFFLKPMAVLLMLYEFGCQRWDFNWRDNRLYDRREDNETFKAFVSQKAASPRTLMSICRLQLYRTFQKRPLKFVDPLPLPPTVKDYLKFEDVRFF</sequence>
<dbReference type="GO" id="GO:0006511">
    <property type="term" value="P:ubiquitin-dependent protein catabolic process"/>
    <property type="evidence" value="ECO:0007669"/>
    <property type="project" value="TreeGrafter"/>
</dbReference>
<dbReference type="EnsemblMetazoa" id="G6857.1">
    <property type="protein sequence ID" value="G6857.1:cds"/>
    <property type="gene ID" value="G6857"/>
</dbReference>
<feature type="repeat" description="ANK" evidence="3">
    <location>
        <begin position="68"/>
        <end position="100"/>
    </location>
</feature>
<dbReference type="PROSITE" id="PS50225">
    <property type="entry name" value="SOCS"/>
    <property type="match status" value="1"/>
</dbReference>
<accession>A0A8W8NQ66</accession>
<keyword evidence="4" id="KW-1133">Transmembrane helix</keyword>
<dbReference type="InterPro" id="IPR036036">
    <property type="entry name" value="SOCS_box-like_dom_sf"/>
</dbReference>
<dbReference type="EnsemblMetazoa" id="G6857.3">
    <property type="protein sequence ID" value="G6857.3:cds"/>
    <property type="gene ID" value="G6857"/>
</dbReference>
<protein>
    <recommendedName>
        <fullName evidence="5">SOCS box domain-containing protein</fullName>
    </recommendedName>
</protein>
<dbReference type="SMART" id="SM00969">
    <property type="entry name" value="SOCS_box"/>
    <property type="match status" value="1"/>
</dbReference>
<proteinExistence type="predicted"/>
<dbReference type="SMART" id="SM00248">
    <property type="entry name" value="ANK"/>
    <property type="match status" value="3"/>
</dbReference>
<dbReference type="GO" id="GO:0016567">
    <property type="term" value="P:protein ubiquitination"/>
    <property type="evidence" value="ECO:0007669"/>
    <property type="project" value="TreeGrafter"/>
</dbReference>
<feature type="transmembrane region" description="Helical" evidence="4">
    <location>
        <begin position="178"/>
        <end position="199"/>
    </location>
</feature>
<dbReference type="Proteomes" id="UP000005408">
    <property type="component" value="Unassembled WGS sequence"/>
</dbReference>
<evidence type="ECO:0000313" key="6">
    <source>
        <dbReference type="EnsemblMetazoa" id="G6857.3:cds"/>
    </source>
</evidence>
<reference evidence="6" key="1">
    <citation type="submission" date="2022-08" db="UniProtKB">
        <authorList>
            <consortium name="EnsemblMetazoa"/>
        </authorList>
    </citation>
    <scope>IDENTIFICATION</scope>
    <source>
        <strain evidence="6">05x7-T-G4-1.051#20</strain>
    </source>
</reference>
<dbReference type="GO" id="GO:0000151">
    <property type="term" value="C:ubiquitin ligase complex"/>
    <property type="evidence" value="ECO:0007669"/>
    <property type="project" value="TreeGrafter"/>
</dbReference>
<dbReference type="PANTHER" id="PTHR24173:SF27">
    <property type="entry name" value="ANKYRIN REPEAT AND SOCS BOX PROTEIN 1"/>
    <property type="match status" value="1"/>
</dbReference>
<dbReference type="Gene3D" id="1.25.40.20">
    <property type="entry name" value="Ankyrin repeat-containing domain"/>
    <property type="match status" value="1"/>
</dbReference>
<dbReference type="AlphaFoldDB" id="A0A8W8NQ66"/>
<dbReference type="Pfam" id="PF07525">
    <property type="entry name" value="SOCS_box"/>
    <property type="match status" value="1"/>
</dbReference>
<dbReference type="EnsemblMetazoa" id="G6857.2">
    <property type="protein sequence ID" value="G6857.2:cds"/>
    <property type="gene ID" value="G6857"/>
</dbReference>
<dbReference type="Pfam" id="PF00023">
    <property type="entry name" value="Ank"/>
    <property type="match status" value="1"/>
</dbReference>
<keyword evidence="7" id="KW-1185">Reference proteome</keyword>
<name>A0A8W8NQ66_MAGGI</name>
<dbReference type="Gene3D" id="1.10.750.20">
    <property type="entry name" value="SOCS box"/>
    <property type="match status" value="1"/>
</dbReference>
<dbReference type="InterPro" id="IPR001496">
    <property type="entry name" value="SOCS_box"/>
</dbReference>
<keyword evidence="2 3" id="KW-0040">ANK repeat</keyword>
<dbReference type="PROSITE" id="PS50297">
    <property type="entry name" value="ANK_REP_REGION"/>
    <property type="match status" value="2"/>
</dbReference>
<evidence type="ECO:0000256" key="1">
    <source>
        <dbReference type="ARBA" id="ARBA00022737"/>
    </source>
</evidence>
<keyword evidence="4" id="KW-0812">Transmembrane</keyword>
<dbReference type="PROSITE" id="PS50088">
    <property type="entry name" value="ANK_REPEAT"/>
    <property type="match status" value="2"/>
</dbReference>
<dbReference type="InterPro" id="IPR002110">
    <property type="entry name" value="Ankyrin_rpt"/>
</dbReference>
<organism evidence="6 7">
    <name type="scientific">Magallana gigas</name>
    <name type="common">Pacific oyster</name>
    <name type="synonym">Crassostrea gigas</name>
    <dbReference type="NCBI Taxonomy" id="29159"/>
    <lineage>
        <taxon>Eukaryota</taxon>
        <taxon>Metazoa</taxon>
        <taxon>Spiralia</taxon>
        <taxon>Lophotrochozoa</taxon>
        <taxon>Mollusca</taxon>
        <taxon>Bivalvia</taxon>
        <taxon>Autobranchia</taxon>
        <taxon>Pteriomorphia</taxon>
        <taxon>Ostreida</taxon>
        <taxon>Ostreoidea</taxon>
        <taxon>Ostreidae</taxon>
        <taxon>Magallana</taxon>
    </lineage>
</organism>
<dbReference type="CDD" id="cd03716">
    <property type="entry name" value="SOCS_ASB_like"/>
    <property type="match status" value="1"/>
</dbReference>
<keyword evidence="1" id="KW-0677">Repeat</keyword>
<dbReference type="Pfam" id="PF12796">
    <property type="entry name" value="Ank_2"/>
    <property type="match status" value="1"/>
</dbReference>
<feature type="domain" description="SOCS box" evidence="5">
    <location>
        <begin position="228"/>
        <end position="278"/>
    </location>
</feature>
<dbReference type="OMA" id="GHMECFR"/>
<dbReference type="InterPro" id="IPR036770">
    <property type="entry name" value="Ankyrin_rpt-contain_sf"/>
</dbReference>
<evidence type="ECO:0000256" key="2">
    <source>
        <dbReference type="ARBA" id="ARBA00023043"/>
    </source>
</evidence>
<dbReference type="GO" id="GO:0035556">
    <property type="term" value="P:intracellular signal transduction"/>
    <property type="evidence" value="ECO:0007669"/>
    <property type="project" value="InterPro"/>
</dbReference>
<dbReference type="PANTHER" id="PTHR24173">
    <property type="entry name" value="ANKYRIN REPEAT CONTAINING"/>
    <property type="match status" value="1"/>
</dbReference>
<feature type="repeat" description="ANK" evidence="3">
    <location>
        <begin position="35"/>
        <end position="67"/>
    </location>
</feature>
<evidence type="ECO:0000313" key="7">
    <source>
        <dbReference type="Proteomes" id="UP000005408"/>
    </source>
</evidence>
<keyword evidence="4" id="KW-0472">Membrane</keyword>
<evidence type="ECO:0000256" key="4">
    <source>
        <dbReference type="SAM" id="Phobius"/>
    </source>
</evidence>
<evidence type="ECO:0000259" key="5">
    <source>
        <dbReference type="PROSITE" id="PS50225"/>
    </source>
</evidence>
<dbReference type="SUPFAM" id="SSF48403">
    <property type="entry name" value="Ankyrin repeat"/>
    <property type="match status" value="1"/>
</dbReference>